<dbReference type="OrthoDB" id="2261617at2759"/>
<sequence length="286" mass="32979">MLHIQDSFSHTSSLLMSPPIAVVVQPQPSTSSRTNKVLEQLSSKYEAIQNEISTTKAQLETLRQAKLQNEKDTQYYLSSNKVYRDRIKEIMQALESKQKLLDETKKVSSQLELKVKQLKDEALASRRQLEDLRKREQVLEHDRDIAVKEKNQLKHKHHLLGDSVEQLRDRCQREMALLEKDHSLLVEQAKYITERNELMMELINIKLKQRRQHTDNIALMKKQLQANTETFVGYVNSLLDVLKSEVEKSATQTRDCTSASIQCRGEVNGLLSRIKTIAAEITASEK</sequence>
<dbReference type="EMBL" id="PJQL01000889">
    <property type="protein sequence ID" value="RCH92008.1"/>
    <property type="molecule type" value="Genomic_DNA"/>
</dbReference>
<dbReference type="AlphaFoldDB" id="A0A367JQ02"/>
<comment type="caution">
    <text evidence="2">The sequence shown here is derived from an EMBL/GenBank/DDBJ whole genome shotgun (WGS) entry which is preliminary data.</text>
</comment>
<evidence type="ECO:0000313" key="3">
    <source>
        <dbReference type="Proteomes" id="UP000252139"/>
    </source>
</evidence>
<proteinExistence type="predicted"/>
<reference evidence="2 3" key="1">
    <citation type="journal article" date="2018" name="G3 (Bethesda)">
        <title>Phylogenetic and Phylogenomic Definition of Rhizopus Species.</title>
        <authorList>
            <person name="Gryganskyi A.P."/>
            <person name="Golan J."/>
            <person name="Dolatabadi S."/>
            <person name="Mondo S."/>
            <person name="Robb S."/>
            <person name="Idnurm A."/>
            <person name="Muszewska A."/>
            <person name="Steczkiewicz K."/>
            <person name="Masonjones S."/>
            <person name="Liao H.L."/>
            <person name="Gajdeczka M.T."/>
            <person name="Anike F."/>
            <person name="Vuek A."/>
            <person name="Anishchenko I.M."/>
            <person name="Voigt K."/>
            <person name="de Hoog G.S."/>
            <person name="Smith M.E."/>
            <person name="Heitman J."/>
            <person name="Vilgalys R."/>
            <person name="Stajich J.E."/>
        </authorList>
    </citation>
    <scope>NUCLEOTIDE SEQUENCE [LARGE SCALE GENOMIC DNA]</scope>
    <source>
        <strain evidence="2 3">CBS 357.93</strain>
    </source>
</reference>
<organism evidence="2 3">
    <name type="scientific">Rhizopus azygosporus</name>
    <name type="common">Rhizopus microsporus var. azygosporus</name>
    <dbReference type="NCBI Taxonomy" id="86630"/>
    <lineage>
        <taxon>Eukaryota</taxon>
        <taxon>Fungi</taxon>
        <taxon>Fungi incertae sedis</taxon>
        <taxon>Mucoromycota</taxon>
        <taxon>Mucoromycotina</taxon>
        <taxon>Mucoromycetes</taxon>
        <taxon>Mucorales</taxon>
        <taxon>Mucorineae</taxon>
        <taxon>Rhizopodaceae</taxon>
        <taxon>Rhizopus</taxon>
    </lineage>
</organism>
<keyword evidence="3" id="KW-1185">Reference proteome</keyword>
<name>A0A367JQ02_RHIAZ</name>
<accession>A0A367JQ02</accession>
<evidence type="ECO:0008006" key="4">
    <source>
        <dbReference type="Google" id="ProtNLM"/>
    </source>
</evidence>
<gene>
    <name evidence="2" type="ORF">CU097_009458</name>
</gene>
<feature type="coiled-coil region" evidence="1">
    <location>
        <begin position="31"/>
        <end position="149"/>
    </location>
</feature>
<keyword evidence="1" id="KW-0175">Coiled coil</keyword>
<evidence type="ECO:0000256" key="1">
    <source>
        <dbReference type="SAM" id="Coils"/>
    </source>
</evidence>
<dbReference type="Proteomes" id="UP000252139">
    <property type="component" value="Unassembled WGS sequence"/>
</dbReference>
<evidence type="ECO:0000313" key="2">
    <source>
        <dbReference type="EMBL" id="RCH92008.1"/>
    </source>
</evidence>
<protein>
    <recommendedName>
        <fullName evidence="4">SWI5-dependent HO expression protein 3</fullName>
    </recommendedName>
</protein>